<reference evidence="1" key="1">
    <citation type="submission" date="2019-08" db="EMBL/GenBank/DDBJ databases">
        <authorList>
            <person name="Kucharzyk K."/>
            <person name="Murdoch R.W."/>
            <person name="Higgins S."/>
            <person name="Loffler F."/>
        </authorList>
    </citation>
    <scope>NUCLEOTIDE SEQUENCE</scope>
</reference>
<name>A0A645BRM4_9ZZZZ</name>
<accession>A0A645BRM4</accession>
<dbReference type="EMBL" id="VSSQ01021932">
    <property type="protein sequence ID" value="MPM67862.1"/>
    <property type="molecule type" value="Genomic_DNA"/>
</dbReference>
<evidence type="ECO:0000313" key="1">
    <source>
        <dbReference type="EMBL" id="MPM67862.1"/>
    </source>
</evidence>
<comment type="caution">
    <text evidence="1">The sequence shown here is derived from an EMBL/GenBank/DDBJ whole genome shotgun (WGS) entry which is preliminary data.</text>
</comment>
<protein>
    <submittedName>
        <fullName evidence="1">Uncharacterized protein</fullName>
    </submittedName>
</protein>
<dbReference type="AlphaFoldDB" id="A0A645BRM4"/>
<organism evidence="1">
    <name type="scientific">bioreactor metagenome</name>
    <dbReference type="NCBI Taxonomy" id="1076179"/>
    <lineage>
        <taxon>unclassified sequences</taxon>
        <taxon>metagenomes</taxon>
        <taxon>ecological metagenomes</taxon>
    </lineage>
</organism>
<proteinExistence type="predicted"/>
<gene>
    <name evidence="1" type="ORF">SDC9_114787</name>
</gene>
<sequence>MGDVAVVKTADNLGNRVNLADMGQKFITKPLALGSSFNQTGNINKPHRSRNGFLGLIHFSQFPNPFIRHFNNPDIRLNGAKRIVCGLCPCLGNGIKQCTFADIGKSYNADL</sequence>